<evidence type="ECO:0000256" key="5">
    <source>
        <dbReference type="ARBA" id="ARBA00023136"/>
    </source>
</evidence>
<evidence type="ECO:0000256" key="1">
    <source>
        <dbReference type="ARBA" id="ARBA00004308"/>
    </source>
</evidence>
<evidence type="ECO:0000313" key="8">
    <source>
        <dbReference type="Proteomes" id="UP001597273"/>
    </source>
</evidence>
<evidence type="ECO:0000256" key="2">
    <source>
        <dbReference type="ARBA" id="ARBA00008053"/>
    </source>
</evidence>
<dbReference type="PANTHER" id="PTHR35791:SF1">
    <property type="entry name" value="UPF0754 MEMBRANE PROTEIN YHEB"/>
    <property type="match status" value="1"/>
</dbReference>
<dbReference type="RefSeq" id="WP_377339981.1">
    <property type="nucleotide sequence ID" value="NZ_JBHUFW010000007.1"/>
</dbReference>
<dbReference type="PANTHER" id="PTHR35791">
    <property type="entry name" value="UPF0754 MEMBRANE PROTEIN YHEB"/>
    <property type="match status" value="1"/>
</dbReference>
<feature type="transmembrane region" description="Helical" evidence="6">
    <location>
        <begin position="6"/>
        <end position="29"/>
    </location>
</feature>
<comment type="similarity">
    <text evidence="2">Belongs to the UPF0754 family.</text>
</comment>
<sequence length="384" mass="44211">MNPLNIFLTLLFMALIGAIIGGFTNFIAIKMLFRPYKTLYLGKWRLPFTPGLIPKRRDELSTQLGRTIVDHLLTPETFKKRFLNDEMRTRTENWIQRQLATHAFQSSRSLNDWLLIANQEGMEGKIEAKLDELVDRQSASLRGYIEGKTVRELLPENWKTEAEHKMMHGVKYAIDQATDYFVSFEGRQTIKTFFEEFLASRGRFGSVLQSLLGESRPIIDRIQPEIVKFLNSPKTFETVASLAYGEWEKFQDKKADDLLKEFDFNPAAESVKQYVKETVNVRRRLDATLAETWPTGLEWTREHLTPLVTDFIFEQGEVRLEEALRKINLESMVKEQVDSFELSRLEELVLGISRRELKMITVLGALLGGLIGIVQGFVAIGLNL</sequence>
<keyword evidence="8" id="KW-1185">Reference proteome</keyword>
<name>A0ABW4QI61_9BACL</name>
<dbReference type="EMBL" id="JBHUFW010000007">
    <property type="protein sequence ID" value="MFD1863281.1"/>
    <property type="molecule type" value="Genomic_DNA"/>
</dbReference>
<gene>
    <name evidence="7" type="ORF">ACFSDB_10175</name>
</gene>
<comment type="caution">
    <text evidence="7">The sequence shown here is derived from an EMBL/GenBank/DDBJ whole genome shotgun (WGS) entry which is preliminary data.</text>
</comment>
<dbReference type="Proteomes" id="UP001597273">
    <property type="component" value="Unassembled WGS sequence"/>
</dbReference>
<feature type="transmembrane region" description="Helical" evidence="6">
    <location>
        <begin position="360"/>
        <end position="382"/>
    </location>
</feature>
<reference evidence="8" key="1">
    <citation type="journal article" date="2019" name="Int. J. Syst. Evol. Microbiol.">
        <title>The Global Catalogue of Microorganisms (GCM) 10K type strain sequencing project: providing services to taxonomists for standard genome sequencing and annotation.</title>
        <authorList>
            <consortium name="The Broad Institute Genomics Platform"/>
            <consortium name="The Broad Institute Genome Sequencing Center for Infectious Disease"/>
            <person name="Wu L."/>
            <person name="Ma J."/>
        </authorList>
    </citation>
    <scope>NUCLEOTIDE SEQUENCE [LARGE SCALE GENOMIC DNA]</scope>
    <source>
        <strain evidence="8">CGMCC 1.15475</strain>
    </source>
</reference>
<keyword evidence="3 6" id="KW-0812">Transmembrane</keyword>
<protein>
    <submittedName>
        <fullName evidence="7">DUF445 domain-containing protein</fullName>
    </submittedName>
</protein>
<comment type="subcellular location">
    <subcellularLocation>
        <location evidence="1">Endomembrane system</location>
    </subcellularLocation>
</comment>
<evidence type="ECO:0000256" key="6">
    <source>
        <dbReference type="SAM" id="Phobius"/>
    </source>
</evidence>
<evidence type="ECO:0000256" key="3">
    <source>
        <dbReference type="ARBA" id="ARBA00022692"/>
    </source>
</evidence>
<proteinExistence type="inferred from homology"/>
<keyword evidence="4 6" id="KW-1133">Transmembrane helix</keyword>
<accession>A0ABW4QI61</accession>
<dbReference type="InterPro" id="IPR007383">
    <property type="entry name" value="DUF445"/>
</dbReference>
<keyword evidence="5 6" id="KW-0472">Membrane</keyword>
<evidence type="ECO:0000256" key="4">
    <source>
        <dbReference type="ARBA" id="ARBA00022989"/>
    </source>
</evidence>
<dbReference type="Pfam" id="PF04286">
    <property type="entry name" value="DUF445"/>
    <property type="match status" value="1"/>
</dbReference>
<organism evidence="7 8">
    <name type="scientific">Planococcus chinensis</name>
    <dbReference type="NCBI Taxonomy" id="272917"/>
    <lineage>
        <taxon>Bacteria</taxon>
        <taxon>Bacillati</taxon>
        <taxon>Bacillota</taxon>
        <taxon>Bacilli</taxon>
        <taxon>Bacillales</taxon>
        <taxon>Caryophanaceae</taxon>
        <taxon>Planococcus</taxon>
    </lineage>
</organism>
<evidence type="ECO:0000313" key="7">
    <source>
        <dbReference type="EMBL" id="MFD1863281.1"/>
    </source>
</evidence>